<evidence type="ECO:0000256" key="8">
    <source>
        <dbReference type="ARBA" id="ARBA00023098"/>
    </source>
</evidence>
<dbReference type="Gene3D" id="3.40.50.1820">
    <property type="entry name" value="alpha/beta hydrolase"/>
    <property type="match status" value="1"/>
</dbReference>
<keyword evidence="3" id="KW-0150">Chloroplast</keyword>
<keyword evidence="5" id="KW-0378">Hydrolase</keyword>
<evidence type="ECO:0000256" key="4">
    <source>
        <dbReference type="ARBA" id="ARBA00022640"/>
    </source>
</evidence>
<dbReference type="PANTHER" id="PTHR31403:SF51">
    <property type="entry name" value="PHOSPHOLIPASE A1-IGAMMA2, CHLOROPLASTIC"/>
    <property type="match status" value="1"/>
</dbReference>
<comment type="subcellular location">
    <subcellularLocation>
        <location evidence="1">Plastid</location>
        <location evidence="1">Chloroplast</location>
    </subcellularLocation>
</comment>
<evidence type="ECO:0000256" key="3">
    <source>
        <dbReference type="ARBA" id="ARBA00022528"/>
    </source>
</evidence>
<dbReference type="GO" id="GO:0008970">
    <property type="term" value="F:phospholipase A1 activity"/>
    <property type="evidence" value="ECO:0007669"/>
    <property type="project" value="UniProtKB-ARBA"/>
</dbReference>
<dbReference type="GO" id="GO:0009507">
    <property type="term" value="C:chloroplast"/>
    <property type="evidence" value="ECO:0007669"/>
    <property type="project" value="UniProtKB-SubCell"/>
</dbReference>
<dbReference type="GO" id="GO:0016042">
    <property type="term" value="P:lipid catabolic process"/>
    <property type="evidence" value="ECO:0007669"/>
    <property type="project" value="UniProtKB-KW"/>
</dbReference>
<feature type="domain" description="Fungal lipase-type" evidence="9">
    <location>
        <begin position="252"/>
        <end position="404"/>
    </location>
</feature>
<proteinExistence type="inferred from homology"/>
<evidence type="ECO:0000256" key="5">
    <source>
        <dbReference type="ARBA" id="ARBA00022801"/>
    </source>
</evidence>
<evidence type="ECO:0000256" key="2">
    <source>
        <dbReference type="ARBA" id="ARBA00010701"/>
    </source>
</evidence>
<keyword evidence="6" id="KW-0809">Transit peptide</keyword>
<organism evidence="10">
    <name type="scientific">Araucaria cunninghamii</name>
    <name type="common">Hoop pine</name>
    <name type="synonym">Moreton Bay pine</name>
    <dbReference type="NCBI Taxonomy" id="56994"/>
    <lineage>
        <taxon>Eukaryota</taxon>
        <taxon>Viridiplantae</taxon>
        <taxon>Streptophyta</taxon>
        <taxon>Embryophyta</taxon>
        <taxon>Tracheophyta</taxon>
        <taxon>Spermatophyta</taxon>
        <taxon>Pinopsida</taxon>
        <taxon>Pinidae</taxon>
        <taxon>Conifers II</taxon>
        <taxon>Araucariales</taxon>
        <taxon>Araucariaceae</taxon>
        <taxon>Araucaria</taxon>
    </lineage>
</organism>
<dbReference type="InterPro" id="IPR002921">
    <property type="entry name" value="Fungal_lipase-type"/>
</dbReference>
<dbReference type="EMBL" id="GCKF01047565">
    <property type="protein sequence ID" value="JAG93214.1"/>
    <property type="molecule type" value="Transcribed_RNA"/>
</dbReference>
<sequence>MLSLKSSPFSTLSHINSPSPTCAHNINGGCYFKSMGMRFKSGIPNNDDHNILRLLPPLPRRSKSNREMKASATATTTQLQSMTTMLTTLEEEQSLKGYDYPADAHGHGQQHNDNIADTKKRTSLSEVWREVQGSSNWEGMLDPMNNLLRSELIKYGEFAQACYDAFDFDPYSSNCGGCKYNRRTMFKDLGLSHSGYHVTKHLYATSNIHLPNFFKKSRIGDKLWSNHANWMGFVAVAEDEQEIKRLGRRDIVIAWRGTVTSLEWMADLMDFLKPAGFHCDHPDPRVKVESGFLDLYTAREKKCRFAKSSAQEQIHAEIKRLVEKYKGEELSITVTGHSLGSALAMLSAYDIAEMGVHNGVPITVFSFAGPRVGNSAFKDRLEELGVKILRIVNTHDGVPKVPGILFNEHCHFVREWIDKLPWSYTHVGVELELDHTKSPFLRPTSDPSCFHNLEAHLHLLDGYHGREQRFYLANGRDPALVNKACDFLQDHLHIPPFWRQDHNKGMAQNAEGRWVRPQRPQYVD</sequence>
<evidence type="ECO:0000256" key="1">
    <source>
        <dbReference type="ARBA" id="ARBA00004229"/>
    </source>
</evidence>
<dbReference type="SUPFAM" id="SSF53474">
    <property type="entry name" value="alpha/beta-Hydrolases"/>
    <property type="match status" value="1"/>
</dbReference>
<keyword evidence="8" id="KW-0443">Lipid metabolism</keyword>
<dbReference type="CDD" id="cd00519">
    <property type="entry name" value="Lipase_3"/>
    <property type="match status" value="1"/>
</dbReference>
<reference evidence="10" key="1">
    <citation type="submission" date="2015-03" db="EMBL/GenBank/DDBJ databases">
        <title>A transcriptome of Araucaria cunninghamii, an australian fine timber species.</title>
        <authorList>
            <person name="Jing Yi C.J.Y."/>
            <person name="Yin San L.Y.S."/>
            <person name="Abdul Karim S.S."/>
            <person name="Wan Azmi N.N."/>
            <person name="Hercus R.R."/>
            <person name="Croft L.L."/>
        </authorList>
    </citation>
    <scope>NUCLEOTIDE SEQUENCE</scope>
    <source>
        <strain evidence="10">MI0301</strain>
        <tissue evidence="10">Leaf</tissue>
    </source>
</reference>
<keyword evidence="7" id="KW-0442">Lipid degradation</keyword>
<dbReference type="PANTHER" id="PTHR31403">
    <property type="entry name" value="PHOSPHOLIPASE A1-IBETA2, CHLOROPLASTIC"/>
    <property type="match status" value="1"/>
</dbReference>
<evidence type="ECO:0000256" key="7">
    <source>
        <dbReference type="ARBA" id="ARBA00022963"/>
    </source>
</evidence>
<keyword evidence="4" id="KW-0934">Plastid</keyword>
<dbReference type="FunFam" id="3.40.50.1820:FF:000065">
    <property type="entry name" value="Phospholipase A1-II 3"/>
    <property type="match status" value="1"/>
</dbReference>
<evidence type="ECO:0000256" key="6">
    <source>
        <dbReference type="ARBA" id="ARBA00022946"/>
    </source>
</evidence>
<dbReference type="InterPro" id="IPR029058">
    <property type="entry name" value="AB_hydrolase_fold"/>
</dbReference>
<accession>A0A0D6QS50</accession>
<evidence type="ECO:0000259" key="9">
    <source>
        <dbReference type="Pfam" id="PF01764"/>
    </source>
</evidence>
<dbReference type="Pfam" id="PF01764">
    <property type="entry name" value="Lipase_3"/>
    <property type="match status" value="1"/>
</dbReference>
<comment type="similarity">
    <text evidence="2">Belongs to the AB hydrolase superfamily. Lipase family.</text>
</comment>
<name>A0A0D6QS50_ARACU</name>
<protein>
    <recommendedName>
        <fullName evidence="9">Fungal lipase-type domain-containing protein</fullName>
    </recommendedName>
</protein>
<evidence type="ECO:0000313" key="10">
    <source>
        <dbReference type="EMBL" id="JAG93214.1"/>
    </source>
</evidence>
<dbReference type="AlphaFoldDB" id="A0A0D6QS50"/>